<protein>
    <submittedName>
        <fullName evidence="1">Uncharacterized protein</fullName>
    </submittedName>
</protein>
<keyword evidence="2" id="KW-1185">Reference proteome</keyword>
<proteinExistence type="predicted"/>
<name>A0ABW0TUS1_9BACL</name>
<reference evidence="2" key="1">
    <citation type="journal article" date="2019" name="Int. J. Syst. Evol. Microbiol.">
        <title>The Global Catalogue of Microorganisms (GCM) 10K type strain sequencing project: providing services to taxonomists for standard genome sequencing and annotation.</title>
        <authorList>
            <consortium name="The Broad Institute Genomics Platform"/>
            <consortium name="The Broad Institute Genome Sequencing Center for Infectious Disease"/>
            <person name="Wu L."/>
            <person name="Ma J."/>
        </authorList>
    </citation>
    <scope>NUCLEOTIDE SEQUENCE [LARGE SCALE GENOMIC DNA]</scope>
    <source>
        <strain evidence="2">KACC 11299</strain>
    </source>
</reference>
<evidence type="ECO:0000313" key="2">
    <source>
        <dbReference type="Proteomes" id="UP001596071"/>
    </source>
</evidence>
<sequence length="70" mass="8422">MATKKSLEDYQREYEEIIHADQPKKDMLLVGLMTELEKQFKIPSPRNKEWERENPQIAAMYRKLIITRSL</sequence>
<accession>A0ABW0TUS1</accession>
<gene>
    <name evidence="1" type="ORF">ACFPTP_02335</name>
</gene>
<evidence type="ECO:0000313" key="1">
    <source>
        <dbReference type="EMBL" id="MFC5602104.1"/>
    </source>
</evidence>
<dbReference type="EMBL" id="JBHSNP010000002">
    <property type="protein sequence ID" value="MFC5602104.1"/>
    <property type="molecule type" value="Genomic_DNA"/>
</dbReference>
<dbReference type="RefSeq" id="WP_381441808.1">
    <property type="nucleotide sequence ID" value="NZ_JBHSNP010000002.1"/>
</dbReference>
<organism evidence="1 2">
    <name type="scientific">Sporosarcina koreensis</name>
    <dbReference type="NCBI Taxonomy" id="334735"/>
    <lineage>
        <taxon>Bacteria</taxon>
        <taxon>Bacillati</taxon>
        <taxon>Bacillota</taxon>
        <taxon>Bacilli</taxon>
        <taxon>Bacillales</taxon>
        <taxon>Caryophanaceae</taxon>
        <taxon>Sporosarcina</taxon>
    </lineage>
</organism>
<dbReference type="Proteomes" id="UP001596071">
    <property type="component" value="Unassembled WGS sequence"/>
</dbReference>
<comment type="caution">
    <text evidence="1">The sequence shown here is derived from an EMBL/GenBank/DDBJ whole genome shotgun (WGS) entry which is preliminary data.</text>
</comment>